<gene>
    <name evidence="2" type="ORF">GCM10010910_14600</name>
</gene>
<reference evidence="3" key="1">
    <citation type="journal article" date="2019" name="Int. J. Syst. Evol. Microbiol.">
        <title>The Global Catalogue of Microorganisms (GCM) 10K type strain sequencing project: providing services to taxonomists for standard genome sequencing and annotation.</title>
        <authorList>
            <consortium name="The Broad Institute Genomics Platform"/>
            <consortium name="The Broad Institute Genome Sequencing Center for Infectious Disease"/>
            <person name="Wu L."/>
            <person name="Ma J."/>
        </authorList>
    </citation>
    <scope>NUCLEOTIDE SEQUENCE [LARGE SCALE GENOMIC DNA]</scope>
    <source>
        <strain evidence="3">CGMCC 4.7181</strain>
    </source>
</reference>
<dbReference type="Pfam" id="PF00480">
    <property type="entry name" value="ROK"/>
    <property type="match status" value="1"/>
</dbReference>
<dbReference type="InterPro" id="IPR043129">
    <property type="entry name" value="ATPase_NBD"/>
</dbReference>
<dbReference type="SUPFAM" id="SSF46785">
    <property type="entry name" value="Winged helix' DNA-binding domain"/>
    <property type="match status" value="1"/>
</dbReference>
<comment type="similarity">
    <text evidence="1">Belongs to the ROK (NagC/XylR) family.</text>
</comment>
<keyword evidence="2" id="KW-0808">Transferase</keyword>
<dbReference type="GO" id="GO:0016301">
    <property type="term" value="F:kinase activity"/>
    <property type="evidence" value="ECO:0007669"/>
    <property type="project" value="UniProtKB-KW"/>
</dbReference>
<dbReference type="EMBL" id="BMMQ01000003">
    <property type="protein sequence ID" value="GGO63033.1"/>
    <property type="molecule type" value="Genomic_DNA"/>
</dbReference>
<dbReference type="RefSeq" id="WP_188700723.1">
    <property type="nucleotide sequence ID" value="NZ_BMMQ01000003.1"/>
</dbReference>
<dbReference type="InterPro" id="IPR036390">
    <property type="entry name" value="WH_DNA-bd_sf"/>
</dbReference>
<evidence type="ECO:0000313" key="2">
    <source>
        <dbReference type="EMBL" id="GGO63033.1"/>
    </source>
</evidence>
<protein>
    <submittedName>
        <fullName evidence="2">Sugar kinase</fullName>
    </submittedName>
</protein>
<evidence type="ECO:0000256" key="1">
    <source>
        <dbReference type="ARBA" id="ARBA00006479"/>
    </source>
</evidence>
<dbReference type="PANTHER" id="PTHR18964:SF149">
    <property type="entry name" value="BIFUNCTIONAL UDP-N-ACETYLGLUCOSAMINE 2-EPIMERASE_N-ACETYLMANNOSAMINE KINASE"/>
    <property type="match status" value="1"/>
</dbReference>
<organism evidence="2 3">
    <name type="scientific">Microbacterium nanhaiense</name>
    <dbReference type="NCBI Taxonomy" id="1301026"/>
    <lineage>
        <taxon>Bacteria</taxon>
        <taxon>Bacillati</taxon>
        <taxon>Actinomycetota</taxon>
        <taxon>Actinomycetes</taxon>
        <taxon>Micrococcales</taxon>
        <taxon>Microbacteriaceae</taxon>
        <taxon>Microbacterium</taxon>
    </lineage>
</organism>
<dbReference type="SUPFAM" id="SSF53067">
    <property type="entry name" value="Actin-like ATPase domain"/>
    <property type="match status" value="1"/>
</dbReference>
<dbReference type="InterPro" id="IPR000600">
    <property type="entry name" value="ROK"/>
</dbReference>
<comment type="caution">
    <text evidence="2">The sequence shown here is derived from an EMBL/GenBank/DDBJ whole genome shotgun (WGS) entry which is preliminary data.</text>
</comment>
<dbReference type="PANTHER" id="PTHR18964">
    <property type="entry name" value="ROK (REPRESSOR, ORF, KINASE) FAMILY"/>
    <property type="match status" value="1"/>
</dbReference>
<dbReference type="Gene3D" id="3.30.420.40">
    <property type="match status" value="2"/>
</dbReference>
<sequence>MPDENETGAPVDIAALAPAVKAALLEVLIHGELPRAEIARRLHLSRASLTRITRILVDGGLLSEGETRLMAQTGRPSEMLRLRAEARHVLGIKLTGDGLFAVVTDLAATAVATAERPLRSAEPEDVVADIADVAAGFRAEFPDIVAVGIALAGRVHQRDDGPFVEVSEWLDWRDVPLGAMVRSAVGLPCAVENDVSALTATEHWFGAGTGVDDMALITVGVGIGCGLVVNGSPVEGAHARAGLVSHTIVDEAGPYCGLGHRGCVSSMLTSGAIVGAYRVVGIDYAGVVAAARDGDAIARAIFADAGRALGVLIAAVVNLVDPRKVVLSGDGIAVVELGGDEMRAELDRRLDGSAAPVDIDVRTWDFSEWARAGAGIAIRSMLS</sequence>
<evidence type="ECO:0000313" key="3">
    <source>
        <dbReference type="Proteomes" id="UP000638043"/>
    </source>
</evidence>
<dbReference type="InterPro" id="IPR036388">
    <property type="entry name" value="WH-like_DNA-bd_sf"/>
</dbReference>
<name>A0ABQ2MZL0_9MICO</name>
<dbReference type="Proteomes" id="UP000638043">
    <property type="component" value="Unassembled WGS sequence"/>
</dbReference>
<dbReference type="Gene3D" id="1.10.10.10">
    <property type="entry name" value="Winged helix-like DNA-binding domain superfamily/Winged helix DNA-binding domain"/>
    <property type="match status" value="1"/>
</dbReference>
<accession>A0ABQ2MZL0</accession>
<keyword evidence="3" id="KW-1185">Reference proteome</keyword>
<keyword evidence="2" id="KW-0418">Kinase</keyword>
<proteinExistence type="inferred from homology"/>